<feature type="compositionally biased region" description="Polar residues" evidence="1">
    <location>
        <begin position="72"/>
        <end position="81"/>
    </location>
</feature>
<feature type="compositionally biased region" description="Basic residues" evidence="1">
    <location>
        <begin position="646"/>
        <end position="657"/>
    </location>
</feature>
<sequence>MENNIRDGKDVNNSARKLFNQQSTPSPEAETERNNKSYKPIKPSKSNWLSSTLQNSNTTEDGLHIPRPSFYNAISASQAAKSSPAYINRSPSKLLDVPDDTHDHQNTFTRSPSIRVGQTPRSWIDSVVSHEDHLDPDDYLGKPNFTIPHKTDNSLLFHEEEHSIHVPKNSSPSREKNPHSWIDSMAKRVGSTLDDNYDKPSFVIPKKDKTSLDLYKPKEEPKQPDYLSHLAKFKKDGKKPAPIPPKRKDKSLTPEEEELLKLREEKLSGKSDKHPPATPKPKPPLFKYDKDQDILKNQLGRLSPTKSPGFSQRKDFESKDQELLRNQLGKLSPTKSPGFNQKRDYESKDQELLKSQMNKLHANKPKETPTLHKYEEKDSEVLRSQLQKLGAKHTRTVSWEKPKEDQGPEGLKALAKLKPAKAPPPKPADLPEALKQLEALKSGKRSVSPVKSAQLEDRDKIDTSDPPDMEKEDEPTTKAPVEETLNKDQDLDEQKATKFAPSKPPKKRTEAKTVEEEKDQKQESKPAPPKPAPLRKASTDIKASTQDEYESKADLTKSSFQNQLSSILRASTAPVSTNGSGLGAKTTPGPSIKTEKKKDSTGPTKLTHPNKGRAKGPKRRLPRNMQSLAIDKKDGPSEKIPDFKNKKIPPRINKTTKPKPEDIKPSRVLSGEVFI</sequence>
<feature type="compositionally biased region" description="Basic and acidic residues" evidence="1">
    <location>
        <begin position="364"/>
        <end position="381"/>
    </location>
</feature>
<accession>A0AAW0G8L9</accession>
<evidence type="ECO:0000313" key="2">
    <source>
        <dbReference type="EMBL" id="KAK7687500.1"/>
    </source>
</evidence>
<dbReference type="Proteomes" id="UP001385951">
    <property type="component" value="Unassembled WGS sequence"/>
</dbReference>
<feature type="region of interest" description="Disordered" evidence="1">
    <location>
        <begin position="1"/>
        <end position="115"/>
    </location>
</feature>
<comment type="caution">
    <text evidence="2">The sequence shown here is derived from an EMBL/GenBank/DDBJ whole genome shotgun (WGS) entry which is preliminary data.</text>
</comment>
<feature type="compositionally biased region" description="Basic and acidic residues" evidence="1">
    <location>
        <begin position="312"/>
        <end position="323"/>
    </location>
</feature>
<proteinExistence type="predicted"/>
<feature type="compositionally biased region" description="Basic and acidic residues" evidence="1">
    <location>
        <begin position="507"/>
        <end position="524"/>
    </location>
</feature>
<dbReference type="EMBL" id="JASBNA010000013">
    <property type="protein sequence ID" value="KAK7687500.1"/>
    <property type="molecule type" value="Genomic_DNA"/>
</dbReference>
<evidence type="ECO:0000256" key="1">
    <source>
        <dbReference type="SAM" id="MobiDB-lite"/>
    </source>
</evidence>
<feature type="compositionally biased region" description="Basic residues" evidence="1">
    <location>
        <begin position="608"/>
        <end position="622"/>
    </location>
</feature>
<organism evidence="2 3">
    <name type="scientific">Cerrena zonata</name>
    <dbReference type="NCBI Taxonomy" id="2478898"/>
    <lineage>
        <taxon>Eukaryota</taxon>
        <taxon>Fungi</taxon>
        <taxon>Dikarya</taxon>
        <taxon>Basidiomycota</taxon>
        <taxon>Agaricomycotina</taxon>
        <taxon>Agaricomycetes</taxon>
        <taxon>Polyporales</taxon>
        <taxon>Cerrenaceae</taxon>
        <taxon>Cerrena</taxon>
    </lineage>
</organism>
<feature type="compositionally biased region" description="Basic and acidic residues" evidence="1">
    <location>
        <begin position="474"/>
        <end position="496"/>
    </location>
</feature>
<feature type="region of interest" description="Disordered" evidence="1">
    <location>
        <begin position="571"/>
        <end position="675"/>
    </location>
</feature>
<feature type="region of interest" description="Disordered" evidence="1">
    <location>
        <begin position="192"/>
        <end position="556"/>
    </location>
</feature>
<name>A0AAW0G8L9_9APHY</name>
<feature type="compositionally biased region" description="Basic and acidic residues" evidence="1">
    <location>
        <begin position="205"/>
        <end position="223"/>
    </location>
</feature>
<feature type="compositionally biased region" description="Basic and acidic residues" evidence="1">
    <location>
        <begin position="454"/>
        <end position="463"/>
    </location>
</feature>
<feature type="compositionally biased region" description="Polar residues" evidence="1">
    <location>
        <begin position="11"/>
        <end position="26"/>
    </location>
</feature>
<feature type="compositionally biased region" description="Basic and acidic residues" evidence="1">
    <location>
        <begin position="630"/>
        <end position="645"/>
    </location>
</feature>
<feature type="compositionally biased region" description="Basic and acidic residues" evidence="1">
    <location>
        <begin position="1"/>
        <end position="10"/>
    </location>
</feature>
<keyword evidence="3" id="KW-1185">Reference proteome</keyword>
<dbReference type="AlphaFoldDB" id="A0AAW0G8L9"/>
<protein>
    <submittedName>
        <fullName evidence="2">Uncharacterized protein</fullName>
    </submittedName>
</protein>
<feature type="compositionally biased region" description="Basic and acidic residues" evidence="1">
    <location>
        <begin position="341"/>
        <end position="352"/>
    </location>
</feature>
<feature type="compositionally biased region" description="Basic and acidic residues" evidence="1">
    <location>
        <begin position="259"/>
        <end position="275"/>
    </location>
</feature>
<feature type="compositionally biased region" description="Polar residues" evidence="1">
    <location>
        <begin position="44"/>
        <end position="60"/>
    </location>
</feature>
<gene>
    <name evidence="2" type="ORF">QCA50_009377</name>
</gene>
<evidence type="ECO:0000313" key="3">
    <source>
        <dbReference type="Proteomes" id="UP001385951"/>
    </source>
</evidence>
<reference evidence="2 3" key="1">
    <citation type="submission" date="2022-09" db="EMBL/GenBank/DDBJ databases">
        <authorList>
            <person name="Palmer J.M."/>
        </authorList>
    </citation>
    <scope>NUCLEOTIDE SEQUENCE [LARGE SCALE GENOMIC DNA]</scope>
    <source>
        <strain evidence="2 3">DSM 7382</strain>
    </source>
</reference>